<name>A0ABQ7VZ77_SOLTU</name>
<gene>
    <name evidence="1" type="ORF">KY290_010964</name>
</gene>
<reference evidence="1 2" key="1">
    <citation type="journal article" date="2021" name="bioRxiv">
        <title>Chromosome-scale and haplotype-resolved genome assembly of a tetraploid potato cultivar.</title>
        <authorList>
            <person name="Sun H."/>
            <person name="Jiao W.-B."/>
            <person name="Krause K."/>
            <person name="Campoy J.A."/>
            <person name="Goel M."/>
            <person name="Folz-Donahue K."/>
            <person name="Kukat C."/>
            <person name="Huettel B."/>
            <person name="Schneeberger K."/>
        </authorList>
    </citation>
    <scope>NUCLEOTIDE SEQUENCE [LARGE SCALE GENOMIC DNA]</scope>
    <source>
        <strain evidence="1">SolTubOtavaFocal</strain>
        <tissue evidence="1">Leaves</tissue>
    </source>
</reference>
<dbReference type="PANTHER" id="PTHR47481">
    <property type="match status" value="1"/>
</dbReference>
<proteinExistence type="predicted"/>
<dbReference type="PANTHER" id="PTHR47481:SF21">
    <property type="entry name" value="BASIC-LEUCINE ZIPPER TRANSCRIPTION FACTOR Q-RELATED"/>
    <property type="match status" value="1"/>
</dbReference>
<comment type="caution">
    <text evidence="1">The sequence shown here is derived from an EMBL/GenBank/DDBJ whole genome shotgun (WGS) entry which is preliminary data.</text>
</comment>
<organism evidence="1 2">
    <name type="scientific">Solanum tuberosum</name>
    <name type="common">Potato</name>
    <dbReference type="NCBI Taxonomy" id="4113"/>
    <lineage>
        <taxon>Eukaryota</taxon>
        <taxon>Viridiplantae</taxon>
        <taxon>Streptophyta</taxon>
        <taxon>Embryophyta</taxon>
        <taxon>Tracheophyta</taxon>
        <taxon>Spermatophyta</taxon>
        <taxon>Magnoliopsida</taxon>
        <taxon>eudicotyledons</taxon>
        <taxon>Gunneridae</taxon>
        <taxon>Pentapetalae</taxon>
        <taxon>asterids</taxon>
        <taxon>lamiids</taxon>
        <taxon>Solanales</taxon>
        <taxon>Solanaceae</taxon>
        <taxon>Solanoideae</taxon>
        <taxon>Solaneae</taxon>
        <taxon>Solanum</taxon>
    </lineage>
</organism>
<dbReference type="Proteomes" id="UP000826656">
    <property type="component" value="Unassembled WGS sequence"/>
</dbReference>
<keyword evidence="2" id="KW-1185">Reference proteome</keyword>
<evidence type="ECO:0008006" key="3">
    <source>
        <dbReference type="Google" id="ProtNLM"/>
    </source>
</evidence>
<accession>A0ABQ7VZ77</accession>
<dbReference type="EMBL" id="JAIVGD010000005">
    <property type="protein sequence ID" value="KAH0773827.1"/>
    <property type="molecule type" value="Genomic_DNA"/>
</dbReference>
<evidence type="ECO:0000313" key="2">
    <source>
        <dbReference type="Proteomes" id="UP000826656"/>
    </source>
</evidence>
<sequence length="177" mass="19830">MAPSTLVANIGAPPVVKHVIQFNPASQLSITLSSWQNFTVWTAQIVMLLHGHYLYGHLHGTTLSPPKTIVTNATETANPEYKDCLWHYLSQVNKDNNSIVDYLHEIRSLSDELATTGSPINNEELVVRKLSGLGLEFRVQQQYGHAILPSAMLNFSTNFLTTKFSSNMRTKKRPPLR</sequence>
<protein>
    <recommendedName>
        <fullName evidence="3">Integrase core domain containing protein</fullName>
    </recommendedName>
</protein>
<evidence type="ECO:0000313" key="1">
    <source>
        <dbReference type="EMBL" id="KAH0773827.1"/>
    </source>
</evidence>